<sequence length="54" mass="6204">MVVCHKAYSRPARFAHIHEHMNDLAGRFVWIGMIHGIACIQNKDSVKSVRLVFL</sequence>
<protein>
    <submittedName>
        <fullName evidence="1">Uncharacterized protein</fullName>
    </submittedName>
</protein>
<accession>A0ABQ4MV49</accession>
<gene>
    <name evidence="1" type="ORF">J15TS10_35850</name>
</gene>
<dbReference type="Proteomes" id="UP000681290">
    <property type="component" value="Unassembled WGS sequence"/>
</dbReference>
<organism evidence="1 2">
    <name type="scientific">Paenibacillus woosongensis</name>
    <dbReference type="NCBI Taxonomy" id="307580"/>
    <lineage>
        <taxon>Bacteria</taxon>
        <taxon>Bacillati</taxon>
        <taxon>Bacillota</taxon>
        <taxon>Bacilli</taxon>
        <taxon>Bacillales</taxon>
        <taxon>Paenibacillaceae</taxon>
        <taxon>Paenibacillus</taxon>
    </lineage>
</organism>
<name>A0ABQ4MV49_9BACL</name>
<reference evidence="1 2" key="1">
    <citation type="submission" date="2021-03" db="EMBL/GenBank/DDBJ databases">
        <title>Antimicrobial resistance genes in bacteria isolated from Japanese honey, and their potential for conferring macrolide and lincosamide resistance in the American foulbrood pathogen Paenibacillus larvae.</title>
        <authorList>
            <person name="Okamoto M."/>
            <person name="Kumagai M."/>
            <person name="Kanamori H."/>
            <person name="Takamatsu D."/>
        </authorList>
    </citation>
    <scope>NUCLEOTIDE SEQUENCE [LARGE SCALE GENOMIC DNA]</scope>
    <source>
        <strain evidence="1 2">J15TS10</strain>
    </source>
</reference>
<keyword evidence="2" id="KW-1185">Reference proteome</keyword>
<dbReference type="EMBL" id="BOSM01000006">
    <property type="protein sequence ID" value="GIP59771.1"/>
    <property type="molecule type" value="Genomic_DNA"/>
</dbReference>
<proteinExistence type="predicted"/>
<comment type="caution">
    <text evidence="1">The sequence shown here is derived from an EMBL/GenBank/DDBJ whole genome shotgun (WGS) entry which is preliminary data.</text>
</comment>
<evidence type="ECO:0000313" key="2">
    <source>
        <dbReference type="Proteomes" id="UP000681290"/>
    </source>
</evidence>
<evidence type="ECO:0000313" key="1">
    <source>
        <dbReference type="EMBL" id="GIP59771.1"/>
    </source>
</evidence>